<name>A0A348G5X6_ODOMO</name>
<dbReference type="Gene3D" id="3.40.33.10">
    <property type="entry name" value="CAP"/>
    <property type="match status" value="1"/>
</dbReference>
<dbReference type="AlphaFoldDB" id="A0A348G5X6"/>
<dbReference type="InterPro" id="IPR001283">
    <property type="entry name" value="CRISP-related"/>
</dbReference>
<evidence type="ECO:0000256" key="2">
    <source>
        <dbReference type="ARBA" id="ARBA00022525"/>
    </source>
</evidence>
<reference evidence="6" key="1">
    <citation type="journal article" date="2017" name="Toxins">
        <title>Combined Venom Gland Transcriptomic and Venom Peptidomic Analysis of the Predatory Ant Odontomachus monticola.</title>
        <authorList>
            <person name="Kazuma K."/>
            <person name="Masuko K."/>
            <person name="Konno K."/>
            <person name="Inagaki H."/>
        </authorList>
    </citation>
    <scope>NUCLEOTIDE SEQUENCE</scope>
    <source>
        <tissue evidence="6">Venom gland and sac</tissue>
    </source>
</reference>
<dbReference type="PANTHER" id="PTHR10334">
    <property type="entry name" value="CYSTEINE-RICH SECRETORY PROTEIN-RELATED"/>
    <property type="match status" value="1"/>
</dbReference>
<keyword evidence="3" id="KW-1015">Disulfide bond</keyword>
<gene>
    <name evidence="6" type="primary">VA3_OM</name>
</gene>
<dbReference type="Pfam" id="PF00188">
    <property type="entry name" value="CAP"/>
    <property type="match status" value="1"/>
</dbReference>
<dbReference type="InterPro" id="IPR035940">
    <property type="entry name" value="CAP_sf"/>
</dbReference>
<protein>
    <submittedName>
        <fullName evidence="6">Venom allergen 3</fullName>
    </submittedName>
</protein>
<accession>A0A348G5X6</accession>
<organism evidence="6">
    <name type="scientific">Odontomachus monticola</name>
    <name type="common">Trap-jaw ant</name>
    <dbReference type="NCBI Taxonomy" id="613454"/>
    <lineage>
        <taxon>Eukaryota</taxon>
        <taxon>Metazoa</taxon>
        <taxon>Ecdysozoa</taxon>
        <taxon>Arthropoda</taxon>
        <taxon>Hexapoda</taxon>
        <taxon>Insecta</taxon>
        <taxon>Pterygota</taxon>
        <taxon>Neoptera</taxon>
        <taxon>Endopterygota</taxon>
        <taxon>Hymenoptera</taxon>
        <taxon>Apocrita</taxon>
        <taxon>Aculeata</taxon>
        <taxon>Formicoidea</taxon>
        <taxon>Formicidae</taxon>
        <taxon>Ponerinae</taxon>
        <taxon>Ponerini</taxon>
        <taxon>Odontomachus</taxon>
    </lineage>
</organism>
<dbReference type="InterPro" id="IPR014044">
    <property type="entry name" value="CAP_dom"/>
</dbReference>
<dbReference type="InterPro" id="IPR018244">
    <property type="entry name" value="Allrgn_V5/Tpx1_CS"/>
</dbReference>
<dbReference type="PROSITE" id="PS01010">
    <property type="entry name" value="CRISP_2"/>
    <property type="match status" value="1"/>
</dbReference>
<proteinExistence type="evidence at transcript level"/>
<feature type="domain" description="SCP" evidence="5">
    <location>
        <begin position="58"/>
        <end position="217"/>
    </location>
</feature>
<dbReference type="CDD" id="cd05380">
    <property type="entry name" value="CAP_euk"/>
    <property type="match status" value="1"/>
</dbReference>
<sequence length="225" mass="25428">MSSCMLFFTVIIAGAYATDYCNIKLCSETETTHTMCTYTSPAPASRCLNWRNQGLSAAEKQAILNVHNAERRRVAAGKESRGNPGPQRAAVKMPDLTWDDELETIAQRWANQCIYDHDECSHVERFPVGQNVARVDSSGENDSTVEELVQIWINEVDLFDRDDVYKLPDDILPIGHYTQVVYGDTNKIGCGRMFYKTGKNERHFLVCNYGPAGNMEDEPIYKTKD</sequence>
<keyword evidence="4" id="KW-0732">Signal</keyword>
<dbReference type="SUPFAM" id="SSF55797">
    <property type="entry name" value="PR-1-like"/>
    <property type="match status" value="1"/>
</dbReference>
<evidence type="ECO:0000256" key="1">
    <source>
        <dbReference type="ARBA" id="ARBA00004613"/>
    </source>
</evidence>
<dbReference type="InterPro" id="IPR002413">
    <property type="entry name" value="V5_allergen-like"/>
</dbReference>
<dbReference type="PRINTS" id="PR00838">
    <property type="entry name" value="V5ALLERGEN"/>
</dbReference>
<comment type="subcellular location">
    <subcellularLocation>
        <location evidence="1">Secreted</location>
    </subcellularLocation>
</comment>
<evidence type="ECO:0000256" key="4">
    <source>
        <dbReference type="SAM" id="SignalP"/>
    </source>
</evidence>
<evidence type="ECO:0000313" key="6">
    <source>
        <dbReference type="EMBL" id="BBF97849.1"/>
    </source>
</evidence>
<dbReference type="EMBL" id="FX985513">
    <property type="protein sequence ID" value="BBF97849.1"/>
    <property type="molecule type" value="mRNA"/>
</dbReference>
<feature type="chain" id="PRO_5016881003" evidence="4">
    <location>
        <begin position="18"/>
        <end position="225"/>
    </location>
</feature>
<evidence type="ECO:0000259" key="5">
    <source>
        <dbReference type="SMART" id="SM00198"/>
    </source>
</evidence>
<keyword evidence="2" id="KW-0964">Secreted</keyword>
<evidence type="ECO:0000256" key="3">
    <source>
        <dbReference type="ARBA" id="ARBA00023157"/>
    </source>
</evidence>
<feature type="signal peptide" evidence="4">
    <location>
        <begin position="1"/>
        <end position="17"/>
    </location>
</feature>
<dbReference type="GO" id="GO:0005576">
    <property type="term" value="C:extracellular region"/>
    <property type="evidence" value="ECO:0007669"/>
    <property type="project" value="UniProtKB-SubCell"/>
</dbReference>
<dbReference type="PRINTS" id="PR00837">
    <property type="entry name" value="V5TPXLIKE"/>
</dbReference>
<dbReference type="SMART" id="SM00198">
    <property type="entry name" value="SCP"/>
    <property type="match status" value="1"/>
</dbReference>